<dbReference type="CDD" id="cd00520">
    <property type="entry name" value="RRF"/>
    <property type="match status" value="1"/>
</dbReference>
<dbReference type="GO" id="GO:0043023">
    <property type="term" value="F:ribosomal large subunit binding"/>
    <property type="evidence" value="ECO:0007669"/>
    <property type="project" value="TreeGrafter"/>
</dbReference>
<feature type="domain" description="Ribosome recycling factor" evidence="7">
    <location>
        <begin position="23"/>
        <end position="188"/>
    </location>
</feature>
<dbReference type="InterPro" id="IPR002661">
    <property type="entry name" value="Ribosome_recyc_fac"/>
</dbReference>
<name>A0AA48GSL2_9BACT</name>
<dbReference type="GO" id="GO:0005737">
    <property type="term" value="C:cytoplasm"/>
    <property type="evidence" value="ECO:0007669"/>
    <property type="project" value="UniProtKB-SubCell"/>
</dbReference>
<evidence type="ECO:0000256" key="1">
    <source>
        <dbReference type="ARBA" id="ARBA00004496"/>
    </source>
</evidence>
<dbReference type="PANTHER" id="PTHR20982">
    <property type="entry name" value="RIBOSOME RECYCLING FACTOR"/>
    <property type="match status" value="1"/>
</dbReference>
<keyword evidence="3 6" id="KW-0963">Cytoplasm</keyword>
<dbReference type="KEGG" id="msea:METESE_03770"/>
<dbReference type="GO" id="GO:0006415">
    <property type="term" value="P:translational termination"/>
    <property type="evidence" value="ECO:0007669"/>
    <property type="project" value="UniProtKB-UniRule"/>
</dbReference>
<dbReference type="FunFam" id="3.30.1360.40:FF:000001">
    <property type="entry name" value="Ribosome-recycling factor"/>
    <property type="match status" value="1"/>
</dbReference>
<evidence type="ECO:0000313" key="8">
    <source>
        <dbReference type="EMBL" id="BDU75419.1"/>
    </source>
</evidence>
<reference evidence="8" key="1">
    <citation type="journal article" date="2023" name="Int. J. Syst. Evol. Microbiol.">
        <title>Mesoterricola silvestris gen. nov., sp. nov., Mesoterricola sediminis sp. nov., Geothrix oryzae sp. nov., Geothrix edaphica sp. nov., Geothrix rubra sp. nov., and Geothrix limicola sp. nov., six novel members of Acidobacteriota isolated from soils.</title>
        <authorList>
            <person name="Itoh H."/>
            <person name="Sugisawa Y."/>
            <person name="Mise K."/>
            <person name="Xu Z."/>
            <person name="Kuniyasu M."/>
            <person name="Ushijima N."/>
            <person name="Kawano K."/>
            <person name="Kobayashi E."/>
            <person name="Shiratori Y."/>
            <person name="Masuda Y."/>
            <person name="Senoo K."/>
        </authorList>
    </citation>
    <scope>NUCLEOTIDE SEQUENCE</scope>
    <source>
        <strain evidence="8">W786</strain>
    </source>
</reference>
<evidence type="ECO:0000256" key="2">
    <source>
        <dbReference type="ARBA" id="ARBA00005912"/>
    </source>
</evidence>
<proteinExistence type="inferred from homology"/>
<dbReference type="RefSeq" id="WP_243330808.1">
    <property type="nucleotide sequence ID" value="NZ_AP027081.1"/>
</dbReference>
<dbReference type="AlphaFoldDB" id="A0AA48GSL2"/>
<dbReference type="PANTHER" id="PTHR20982:SF3">
    <property type="entry name" value="MITOCHONDRIAL RIBOSOME RECYCLING FACTOR PSEUDO 1"/>
    <property type="match status" value="1"/>
</dbReference>
<comment type="subcellular location">
    <subcellularLocation>
        <location evidence="1 6">Cytoplasm</location>
    </subcellularLocation>
</comment>
<dbReference type="EMBL" id="AP027081">
    <property type="protein sequence ID" value="BDU75419.1"/>
    <property type="molecule type" value="Genomic_DNA"/>
</dbReference>
<keyword evidence="4 6" id="KW-0648">Protein biosynthesis</keyword>
<sequence length="190" mass="21018">MTANVETILADAKKKMKSSLDTLKKEMATVRTGRANAGILDTIQVEYYGANMPLNQIAGVSVPEPAMLVITPFDKSAIKAIEHAILKSELGLNPANDGVVIRLPIPPLTEERRRDLTKVVNRMGEEIKTAIRNVRRDANEDVKKLEKDKTAPLSEDAAKKALDQIQKATDESIREVDDIVKHKDAEIMHV</sequence>
<dbReference type="Gene3D" id="3.30.1360.40">
    <property type="match status" value="1"/>
</dbReference>
<comment type="similarity">
    <text evidence="2 6">Belongs to the RRF family.</text>
</comment>
<dbReference type="InterPro" id="IPR023584">
    <property type="entry name" value="Ribosome_recyc_fac_dom"/>
</dbReference>
<accession>A0AA48GSL2</accession>
<evidence type="ECO:0000256" key="5">
    <source>
        <dbReference type="ARBA" id="ARBA00025050"/>
    </source>
</evidence>
<dbReference type="Pfam" id="PF01765">
    <property type="entry name" value="RRF"/>
    <property type="match status" value="1"/>
</dbReference>
<comment type="function">
    <text evidence="5 6">Responsible for the release of ribosomes from messenger RNA at the termination of protein biosynthesis. May increase the efficiency of translation by recycling ribosomes from one round of translation to another.</text>
</comment>
<evidence type="ECO:0000256" key="4">
    <source>
        <dbReference type="ARBA" id="ARBA00022917"/>
    </source>
</evidence>
<dbReference type="Proteomes" id="UP001228113">
    <property type="component" value="Chromosome"/>
</dbReference>
<evidence type="ECO:0000256" key="3">
    <source>
        <dbReference type="ARBA" id="ARBA00022490"/>
    </source>
</evidence>
<evidence type="ECO:0000256" key="6">
    <source>
        <dbReference type="HAMAP-Rule" id="MF_00040"/>
    </source>
</evidence>
<gene>
    <name evidence="6" type="primary">frr</name>
    <name evidence="8" type="ORF">METESE_03770</name>
</gene>
<evidence type="ECO:0000313" key="9">
    <source>
        <dbReference type="Proteomes" id="UP001228113"/>
    </source>
</evidence>
<dbReference type="Gene3D" id="1.10.132.20">
    <property type="entry name" value="Ribosome-recycling factor"/>
    <property type="match status" value="1"/>
</dbReference>
<protein>
    <recommendedName>
        <fullName evidence="6">Ribosome-recycling factor</fullName>
        <shortName evidence="6">RRF</shortName>
    </recommendedName>
    <alternativeName>
        <fullName evidence="6">Ribosome-releasing factor</fullName>
    </alternativeName>
</protein>
<keyword evidence="9" id="KW-1185">Reference proteome</keyword>
<dbReference type="HAMAP" id="MF_00040">
    <property type="entry name" value="RRF"/>
    <property type="match status" value="1"/>
</dbReference>
<evidence type="ECO:0000259" key="7">
    <source>
        <dbReference type="Pfam" id="PF01765"/>
    </source>
</evidence>
<dbReference type="InterPro" id="IPR036191">
    <property type="entry name" value="RRF_sf"/>
</dbReference>
<dbReference type="SUPFAM" id="SSF55194">
    <property type="entry name" value="Ribosome recycling factor, RRF"/>
    <property type="match status" value="1"/>
</dbReference>
<dbReference type="FunFam" id="1.10.132.20:FF:000001">
    <property type="entry name" value="Ribosome-recycling factor"/>
    <property type="match status" value="1"/>
</dbReference>
<dbReference type="NCBIfam" id="TIGR00496">
    <property type="entry name" value="frr"/>
    <property type="match status" value="1"/>
</dbReference>
<organism evidence="8 9">
    <name type="scientific">Mesoterricola sediminis</name>
    <dbReference type="NCBI Taxonomy" id="2927980"/>
    <lineage>
        <taxon>Bacteria</taxon>
        <taxon>Pseudomonadati</taxon>
        <taxon>Acidobacteriota</taxon>
        <taxon>Holophagae</taxon>
        <taxon>Holophagales</taxon>
        <taxon>Holophagaceae</taxon>
        <taxon>Mesoterricola</taxon>
    </lineage>
</organism>